<accession>A0ABQ7J3M3</accession>
<dbReference type="Proteomes" id="UP000823046">
    <property type="component" value="Unassembled WGS sequence"/>
</dbReference>
<name>A0ABQ7J3M3_9APIC</name>
<keyword evidence="4" id="KW-1185">Reference proteome</keyword>
<evidence type="ECO:0000259" key="2">
    <source>
        <dbReference type="Pfam" id="PF00689"/>
    </source>
</evidence>
<protein>
    <recommendedName>
        <fullName evidence="2">Cation-transporting P-type ATPase C-terminal domain-containing protein</fullName>
    </recommendedName>
</protein>
<dbReference type="InterPro" id="IPR006068">
    <property type="entry name" value="ATPase_P-typ_cation-transptr_C"/>
</dbReference>
<dbReference type="Gene3D" id="1.20.1110.10">
    <property type="entry name" value="Calcium-transporting ATPase, transmembrane domain"/>
    <property type="match status" value="1"/>
</dbReference>
<sequence length="130" mass="14479">MIASTLQASTLSLTVLVLIEMLNAFNSLSDTHSLLQTHPFVNPYLLLAVAASLLVHCFVLYTPFLGSVFGVVPLSATDWLLVSIWSFPVVIIDEVLKAIGRYRSAVTSTLNKAHKLIHRHPIEMRTMKYE</sequence>
<feature type="transmembrane region" description="Helical" evidence="1">
    <location>
        <begin position="76"/>
        <end position="96"/>
    </location>
</feature>
<comment type="caution">
    <text evidence="3">The sequence shown here is derived from an EMBL/GenBank/DDBJ whole genome shotgun (WGS) entry which is preliminary data.</text>
</comment>
<feature type="transmembrane region" description="Helical" evidence="1">
    <location>
        <begin position="45"/>
        <end position="64"/>
    </location>
</feature>
<keyword evidence="1" id="KW-0472">Membrane</keyword>
<keyword evidence="1" id="KW-1133">Transmembrane helix</keyword>
<evidence type="ECO:0000256" key="1">
    <source>
        <dbReference type="SAM" id="Phobius"/>
    </source>
</evidence>
<feature type="transmembrane region" description="Helical" evidence="1">
    <location>
        <begin position="6"/>
        <end position="25"/>
    </location>
</feature>
<organism evidence="3 4">
    <name type="scientific">Cardiosporidium cionae</name>
    <dbReference type="NCBI Taxonomy" id="476202"/>
    <lineage>
        <taxon>Eukaryota</taxon>
        <taxon>Sar</taxon>
        <taxon>Alveolata</taxon>
        <taxon>Apicomplexa</taxon>
        <taxon>Aconoidasida</taxon>
        <taxon>Nephromycida</taxon>
        <taxon>Cardiosporidium</taxon>
    </lineage>
</organism>
<reference evidence="3 4" key="1">
    <citation type="journal article" date="2020" name="bioRxiv">
        <title>Metabolic contributions of an alphaproteobacterial endosymbiont in the apicomplexan Cardiosporidium cionae.</title>
        <authorList>
            <person name="Hunter E.S."/>
            <person name="Paight C.J."/>
            <person name="Lane C.E."/>
        </authorList>
    </citation>
    <scope>NUCLEOTIDE SEQUENCE [LARGE SCALE GENOMIC DNA]</scope>
    <source>
        <strain evidence="3">ESH_2018</strain>
    </source>
</reference>
<keyword evidence="1" id="KW-0812">Transmembrane</keyword>
<evidence type="ECO:0000313" key="3">
    <source>
        <dbReference type="EMBL" id="KAF8817702.1"/>
    </source>
</evidence>
<feature type="domain" description="Cation-transporting P-type ATPase C-terminal" evidence="2">
    <location>
        <begin position="7"/>
        <end position="99"/>
    </location>
</feature>
<gene>
    <name evidence="3" type="ORF">IE077_000703</name>
</gene>
<dbReference type="SUPFAM" id="SSF81665">
    <property type="entry name" value="Calcium ATPase, transmembrane domain M"/>
    <property type="match status" value="1"/>
</dbReference>
<dbReference type="InterPro" id="IPR023298">
    <property type="entry name" value="ATPase_P-typ_TM_dom_sf"/>
</dbReference>
<dbReference type="EMBL" id="JADAQX010001915">
    <property type="protein sequence ID" value="KAF8817702.1"/>
    <property type="molecule type" value="Genomic_DNA"/>
</dbReference>
<proteinExistence type="predicted"/>
<dbReference type="Pfam" id="PF00689">
    <property type="entry name" value="Cation_ATPase_C"/>
    <property type="match status" value="1"/>
</dbReference>
<evidence type="ECO:0000313" key="4">
    <source>
        <dbReference type="Proteomes" id="UP000823046"/>
    </source>
</evidence>